<evidence type="ECO:0000313" key="4">
    <source>
        <dbReference type="Proteomes" id="UP000008080"/>
    </source>
</evidence>
<dbReference type="Proteomes" id="UP000008080">
    <property type="component" value="Chromosome"/>
</dbReference>
<dbReference type="STRING" id="264462.Bd2366"/>
<dbReference type="AlphaFoldDB" id="Q6MKM2"/>
<dbReference type="KEGG" id="bba:Bd2366"/>
<evidence type="ECO:0000313" key="3">
    <source>
        <dbReference type="EMBL" id="CAE80185.1"/>
    </source>
</evidence>
<keyword evidence="2 3" id="KW-0808">Transferase</keyword>
<dbReference type="PANTHER" id="PTHR30160:SF22">
    <property type="entry name" value="LIPOPOLYSACCHARIDE CORE BIOSYNTHESIS PROTEIN"/>
    <property type="match status" value="1"/>
</dbReference>
<dbReference type="SUPFAM" id="SSF53756">
    <property type="entry name" value="UDP-Glycosyltransferase/glycogen phosphorylase"/>
    <property type="match status" value="1"/>
</dbReference>
<keyword evidence="4" id="KW-1185">Reference proteome</keyword>
<dbReference type="EMBL" id="BX842652">
    <property type="protein sequence ID" value="CAE80185.1"/>
    <property type="molecule type" value="Genomic_DNA"/>
</dbReference>
<organism evidence="3 4">
    <name type="scientific">Bdellovibrio bacteriovorus (strain ATCC 15356 / DSM 50701 / NCIMB 9529 / HD100)</name>
    <dbReference type="NCBI Taxonomy" id="264462"/>
    <lineage>
        <taxon>Bacteria</taxon>
        <taxon>Pseudomonadati</taxon>
        <taxon>Bdellovibrionota</taxon>
        <taxon>Bdellovibrionia</taxon>
        <taxon>Bdellovibrionales</taxon>
        <taxon>Pseudobdellovibrionaceae</taxon>
        <taxon>Bdellovibrio</taxon>
    </lineage>
</organism>
<dbReference type="HOGENOM" id="CLU_038371_3_0_7"/>
<dbReference type="InterPro" id="IPR002201">
    <property type="entry name" value="Glyco_trans_9"/>
</dbReference>
<dbReference type="InterPro" id="IPR051199">
    <property type="entry name" value="LPS_LOS_Heptosyltrfase"/>
</dbReference>
<proteinExistence type="predicted"/>
<dbReference type="RefSeq" id="WP_011164787.1">
    <property type="nucleotide sequence ID" value="NC_005363.1"/>
</dbReference>
<accession>Q6MKM2</accession>
<dbReference type="CAZy" id="GT9">
    <property type="family name" value="Glycosyltransferase Family 9"/>
</dbReference>
<dbReference type="PANTHER" id="PTHR30160">
    <property type="entry name" value="TETRAACYLDISACCHARIDE 4'-KINASE-RELATED"/>
    <property type="match status" value="1"/>
</dbReference>
<reference evidence="3 4" key="1">
    <citation type="journal article" date="2004" name="Science">
        <title>A predator unmasked: life cycle of Bdellovibrio bacteriovorus from a genomic perspective.</title>
        <authorList>
            <person name="Rendulic S."/>
            <person name="Jagtap P."/>
            <person name="Rosinus A."/>
            <person name="Eppinger M."/>
            <person name="Baar C."/>
            <person name="Lanz C."/>
            <person name="Keller H."/>
            <person name="Lambert C."/>
            <person name="Evans K.J."/>
            <person name="Goesmann A."/>
            <person name="Meyer F."/>
            <person name="Sockett R.E."/>
            <person name="Schuster S.C."/>
        </authorList>
    </citation>
    <scope>NUCLEOTIDE SEQUENCE [LARGE SCALE GENOMIC DNA]</scope>
    <source>
        <strain evidence="4">ATCC 15356 / DSM 50701 / NCIMB 9529 / HD100</strain>
    </source>
</reference>
<dbReference type="CDD" id="cd03789">
    <property type="entry name" value="GT9_LPS_heptosyltransferase"/>
    <property type="match status" value="1"/>
</dbReference>
<dbReference type="Pfam" id="PF01075">
    <property type="entry name" value="Glyco_transf_9"/>
    <property type="match status" value="1"/>
</dbReference>
<dbReference type="eggNOG" id="COG0859">
    <property type="taxonomic scope" value="Bacteria"/>
</dbReference>
<evidence type="ECO:0000256" key="1">
    <source>
        <dbReference type="ARBA" id="ARBA00022676"/>
    </source>
</evidence>
<evidence type="ECO:0000256" key="2">
    <source>
        <dbReference type="ARBA" id="ARBA00022679"/>
    </source>
</evidence>
<name>Q6MKM2_BDEBA</name>
<dbReference type="GO" id="GO:0005829">
    <property type="term" value="C:cytosol"/>
    <property type="evidence" value="ECO:0007669"/>
    <property type="project" value="TreeGrafter"/>
</dbReference>
<dbReference type="GO" id="GO:0008713">
    <property type="term" value="F:ADP-heptose-lipopolysaccharide heptosyltransferase activity"/>
    <property type="evidence" value="ECO:0007669"/>
    <property type="project" value="TreeGrafter"/>
</dbReference>
<dbReference type="GO" id="GO:0009244">
    <property type="term" value="P:lipopolysaccharide core region biosynthetic process"/>
    <property type="evidence" value="ECO:0007669"/>
    <property type="project" value="TreeGrafter"/>
</dbReference>
<dbReference type="Gene3D" id="3.40.50.2000">
    <property type="entry name" value="Glycogen Phosphorylase B"/>
    <property type="match status" value="2"/>
</dbReference>
<keyword evidence="1" id="KW-0328">Glycosyltransferase</keyword>
<sequence length="348" mass="39480">MLVRDPNSAKFLIIRFSSFGDVVQTLSVPSAIKETYPNAEIHWITRKDMAPLLKNHPNIQRIWEFDRKAGLSGLIKLCLQMRKEGFTHIYDAHNNMRSRVISWILRPLGILGVGPKFIRRSIRRWKRLLLFKFRINTFEMPFNGQRDLLEPLQPWGISRRAPAAPQIFPSEESFHKAREVLGHYAGSVALAPSAAFFLKRWPKEYWQELILLCPDQRFVLLGGPEDSFIEDIKAAAPERVLNLAGKCSLQVSSSVVGLSAALISNDTGLLHVAEQLGQKTIALMGPAPFGFPSRPSTRILEIELKCRPCSKHGQGPCVNKFKYHQCLVDITPQQVAMELKQLLQRNQP</sequence>
<dbReference type="GeneID" id="93013289"/>
<gene>
    <name evidence="3" type="ordered locus">Bd2366</name>
</gene>
<protein>
    <submittedName>
        <fullName evidence="3">Heptosyltransferase</fullName>
    </submittedName>
</protein>